<dbReference type="SUPFAM" id="SSF81296">
    <property type="entry name" value="E set domains"/>
    <property type="match status" value="1"/>
</dbReference>
<dbReference type="Pfam" id="PF05345">
    <property type="entry name" value="He_PIG"/>
    <property type="match status" value="1"/>
</dbReference>
<dbReference type="Pfam" id="PF09118">
    <property type="entry name" value="GO-like_E_set"/>
    <property type="match status" value="1"/>
</dbReference>
<accession>A0A4R7NY96</accession>
<dbReference type="SUPFAM" id="SSF50965">
    <property type="entry name" value="Galactose oxidase, central domain"/>
    <property type="match status" value="1"/>
</dbReference>
<dbReference type="PANTHER" id="PTHR32208:SF21">
    <property type="entry name" value="LOW QUALITY PROTEIN: ALDEHYDE OXIDASE GLOX-LIKE"/>
    <property type="match status" value="1"/>
</dbReference>
<proteinExistence type="predicted"/>
<dbReference type="EMBL" id="SOBT01000011">
    <property type="protein sequence ID" value="TDU25691.1"/>
    <property type="molecule type" value="Genomic_DNA"/>
</dbReference>
<dbReference type="AlphaFoldDB" id="A0A4R7NY96"/>
<dbReference type="InterPro" id="IPR037293">
    <property type="entry name" value="Gal_Oxidase_central_sf"/>
</dbReference>
<dbReference type="GO" id="GO:0005509">
    <property type="term" value="F:calcium ion binding"/>
    <property type="evidence" value="ECO:0007669"/>
    <property type="project" value="InterPro"/>
</dbReference>
<dbReference type="Gene3D" id="2.130.10.80">
    <property type="entry name" value="Galactose oxidase/kelch, beta-propeller"/>
    <property type="match status" value="1"/>
</dbReference>
<dbReference type="CDD" id="cd02851">
    <property type="entry name" value="E_set_GO_C"/>
    <property type="match status" value="1"/>
</dbReference>
<dbReference type="PANTHER" id="PTHR32208">
    <property type="entry name" value="SECRETED PROTEIN-RELATED"/>
    <property type="match status" value="1"/>
</dbReference>
<keyword evidence="3" id="KW-1185">Reference proteome</keyword>
<dbReference type="InterPro" id="IPR011043">
    <property type="entry name" value="Gal_Oxase/kelch_b-propeller"/>
</dbReference>
<gene>
    <name evidence="2" type="ORF">DFR24_4136</name>
</gene>
<sequence length="648" mass="67278">MFAPGSECDVNPMSTPKFPIRWLAAMTCAALLGACSGGGSGERLNVPPPDPEVLPASAVGKWGPLVGWPLIPIHAALLPDGRILSYGTQTPGDNGPPISGAFTYDLWTPADGTGQDAHLVLPNLTITDLFCSAQLLLPEPDAGVLIVGGDTFPRFVDPDPTDEVVPEDNSDGNSDSNIFDYAGGDTLDAGPGMNRGRWYGSVTTLLDGRIYIQGGKSETRISGADRPEVRELDGTFRLLPGADTSALRYYYPRGFVLPDGRLFGFDTRGTMYYVDPTGPGSLTTVGEFPELYQGDDSTVAMFRPGRLLQFGGNRVPNSSARGSLVIDARGPAPVLTPSGDLSSIRRLSTATILADGKVLATGGSVFYNTTRGANLKAEIWDPVTGAWTLGAPEQVARLYHSTALLLPDATVLVGGGGAPGPPDLPGNLNAEIYSPPYLFTASGALAPRPSIGSAPAELVVGRNFQLGYGAVGGSDTAARVVLIKTSAVTHNLNMEQRFVELPFSILNSTRLNVYMTSRAGDVTPGYYLLFVFNKDGVPSKARTVFVGVAPAKDAAADPVVVASADRTDAVGAVVTFNVAGTDPAALPLSYAAAGLPPGVSLSAGAGSSARISGTPTAAGSYDVVVTASNGTRTATNAFVWQVQAPVTQ</sequence>
<dbReference type="InterPro" id="IPR015202">
    <property type="entry name" value="GO-like_E_set"/>
</dbReference>
<reference evidence="2 3" key="1">
    <citation type="submission" date="2019-03" db="EMBL/GenBank/DDBJ databases">
        <title>Genomic Encyclopedia of Type Strains, Phase IV (KMG-IV): sequencing the most valuable type-strain genomes for metagenomic binning, comparative biology and taxonomic classification.</title>
        <authorList>
            <person name="Goeker M."/>
        </authorList>
    </citation>
    <scope>NUCLEOTIDE SEQUENCE [LARGE SCALE GENOMIC DNA]</scope>
    <source>
        <strain evidence="2 3">DSM 26377</strain>
    </source>
</reference>
<dbReference type="Gene3D" id="2.60.40.10">
    <property type="entry name" value="Immunoglobulins"/>
    <property type="match status" value="2"/>
</dbReference>
<dbReference type="InterPro" id="IPR013783">
    <property type="entry name" value="Ig-like_fold"/>
</dbReference>
<protein>
    <submittedName>
        <fullName evidence="2">Putative Ig domain-containing protein</fullName>
    </submittedName>
</protein>
<dbReference type="SUPFAM" id="SSF49313">
    <property type="entry name" value="Cadherin-like"/>
    <property type="match status" value="1"/>
</dbReference>
<dbReference type="Proteomes" id="UP000295341">
    <property type="component" value="Unassembled WGS sequence"/>
</dbReference>
<evidence type="ECO:0000313" key="2">
    <source>
        <dbReference type="EMBL" id="TDU25691.1"/>
    </source>
</evidence>
<evidence type="ECO:0000313" key="3">
    <source>
        <dbReference type="Proteomes" id="UP000295341"/>
    </source>
</evidence>
<dbReference type="InterPro" id="IPR015919">
    <property type="entry name" value="Cadherin-like_sf"/>
</dbReference>
<evidence type="ECO:0000259" key="1">
    <source>
        <dbReference type="Pfam" id="PF09118"/>
    </source>
</evidence>
<dbReference type="InterPro" id="IPR014756">
    <property type="entry name" value="Ig_E-set"/>
</dbReference>
<dbReference type="GO" id="GO:0016020">
    <property type="term" value="C:membrane"/>
    <property type="evidence" value="ECO:0007669"/>
    <property type="project" value="InterPro"/>
</dbReference>
<comment type="caution">
    <text evidence="2">The sequence shown here is derived from an EMBL/GenBank/DDBJ whole genome shotgun (WGS) entry which is preliminary data.</text>
</comment>
<feature type="domain" description="Galactose oxidase-like Early set" evidence="1">
    <location>
        <begin position="448"/>
        <end position="545"/>
    </location>
</feature>
<name>A0A4R7NY96_9GAMM</name>
<organism evidence="2 3">
    <name type="scientific">Panacagrimonas perspica</name>
    <dbReference type="NCBI Taxonomy" id="381431"/>
    <lineage>
        <taxon>Bacteria</taxon>
        <taxon>Pseudomonadati</taxon>
        <taxon>Pseudomonadota</taxon>
        <taxon>Gammaproteobacteria</taxon>
        <taxon>Nevskiales</taxon>
        <taxon>Nevskiaceae</taxon>
        <taxon>Panacagrimonas</taxon>
    </lineage>
</organism>